<keyword evidence="7" id="KW-1185">Reference proteome</keyword>
<dbReference type="GO" id="GO:0003677">
    <property type="term" value="F:DNA binding"/>
    <property type="evidence" value="ECO:0007669"/>
    <property type="project" value="UniProtKB-KW"/>
</dbReference>
<dbReference type="RefSeq" id="WP_012382932.1">
    <property type="nucleotide sequence ID" value="NC_010580.1"/>
</dbReference>
<evidence type="ECO:0000313" key="7">
    <source>
        <dbReference type="Proteomes" id="UP000001695"/>
    </source>
</evidence>
<dbReference type="Gene3D" id="1.10.443.10">
    <property type="entry name" value="Intergrase catalytic core"/>
    <property type="match status" value="1"/>
</dbReference>
<accession>B2ILB9</accession>
<evidence type="ECO:0000256" key="2">
    <source>
        <dbReference type="ARBA" id="ARBA00022908"/>
    </source>
</evidence>
<geneLocation type="plasmid" evidence="6 7">
    <name>pBIND01</name>
</geneLocation>
<evidence type="ECO:0000259" key="5">
    <source>
        <dbReference type="PROSITE" id="PS51898"/>
    </source>
</evidence>
<name>B2ILB9_BEII9</name>
<dbReference type="PROSITE" id="PS51898">
    <property type="entry name" value="TYR_RECOMBINASE"/>
    <property type="match status" value="1"/>
</dbReference>
<dbReference type="AlphaFoldDB" id="B2ILB9"/>
<dbReference type="Proteomes" id="UP000001695">
    <property type="component" value="Plasmid pBIND01"/>
</dbReference>
<dbReference type="SUPFAM" id="SSF47823">
    <property type="entry name" value="lambda integrase-like, N-terminal domain"/>
    <property type="match status" value="1"/>
</dbReference>
<dbReference type="PANTHER" id="PTHR30349:SF81">
    <property type="entry name" value="TYROSINE RECOMBINASE XERC"/>
    <property type="match status" value="1"/>
</dbReference>
<proteinExistence type="predicted"/>
<keyword evidence="6" id="KW-0614">Plasmid</keyword>
<dbReference type="GO" id="GO:0007059">
    <property type="term" value="P:chromosome segregation"/>
    <property type="evidence" value="ECO:0007669"/>
    <property type="project" value="UniProtKB-KW"/>
</dbReference>
<dbReference type="GO" id="GO:0015074">
    <property type="term" value="P:DNA integration"/>
    <property type="evidence" value="ECO:0007669"/>
    <property type="project" value="UniProtKB-KW"/>
</dbReference>
<dbReference type="GO" id="GO:0006310">
    <property type="term" value="P:DNA recombination"/>
    <property type="evidence" value="ECO:0007669"/>
    <property type="project" value="UniProtKB-KW"/>
</dbReference>
<keyword evidence="2" id="KW-0229">DNA integration</keyword>
<keyword evidence="3" id="KW-0238">DNA-binding</keyword>
<evidence type="ECO:0000256" key="3">
    <source>
        <dbReference type="ARBA" id="ARBA00023125"/>
    </source>
</evidence>
<dbReference type="InterPro" id="IPR010998">
    <property type="entry name" value="Integrase_recombinase_N"/>
</dbReference>
<evidence type="ECO:0000256" key="4">
    <source>
        <dbReference type="ARBA" id="ARBA00023172"/>
    </source>
</evidence>
<protein>
    <submittedName>
        <fullName evidence="6">Integrase family protein</fullName>
    </submittedName>
</protein>
<dbReference type="EMBL" id="CP001017">
    <property type="protein sequence ID" value="ACB97319.1"/>
    <property type="molecule type" value="Genomic_DNA"/>
</dbReference>
<dbReference type="SUPFAM" id="SSF56349">
    <property type="entry name" value="DNA breaking-rejoining enzymes"/>
    <property type="match status" value="1"/>
</dbReference>
<dbReference type="InterPro" id="IPR013762">
    <property type="entry name" value="Integrase-like_cat_sf"/>
</dbReference>
<dbReference type="InterPro" id="IPR002104">
    <property type="entry name" value="Integrase_catalytic"/>
</dbReference>
<dbReference type="InterPro" id="IPR011010">
    <property type="entry name" value="DNA_brk_join_enz"/>
</dbReference>
<dbReference type="KEGG" id="bid:Bind_3773"/>
<organism evidence="6 7">
    <name type="scientific">Beijerinckia indica subsp. indica (strain ATCC 9039 / DSM 1715 / NCIMB 8712)</name>
    <dbReference type="NCBI Taxonomy" id="395963"/>
    <lineage>
        <taxon>Bacteria</taxon>
        <taxon>Pseudomonadati</taxon>
        <taxon>Pseudomonadota</taxon>
        <taxon>Alphaproteobacteria</taxon>
        <taxon>Hyphomicrobiales</taxon>
        <taxon>Beijerinckiaceae</taxon>
        <taxon>Beijerinckia</taxon>
    </lineage>
</organism>
<feature type="domain" description="Tyr recombinase" evidence="5">
    <location>
        <begin position="182"/>
        <end position="387"/>
    </location>
</feature>
<dbReference type="OrthoDB" id="5513193at2"/>
<dbReference type="PANTHER" id="PTHR30349">
    <property type="entry name" value="PHAGE INTEGRASE-RELATED"/>
    <property type="match status" value="1"/>
</dbReference>
<keyword evidence="1" id="KW-0159">Chromosome partition</keyword>
<evidence type="ECO:0000256" key="1">
    <source>
        <dbReference type="ARBA" id="ARBA00022829"/>
    </source>
</evidence>
<evidence type="ECO:0000313" key="6">
    <source>
        <dbReference type="EMBL" id="ACB97319.1"/>
    </source>
</evidence>
<dbReference type="Gene3D" id="1.10.150.130">
    <property type="match status" value="1"/>
</dbReference>
<reference evidence="6 7" key="1">
    <citation type="submission" date="2008-03" db="EMBL/GenBank/DDBJ databases">
        <title>Complete sequence of plasmid1 of Beijerinckia indica subsp. indica ATCC 9039.</title>
        <authorList>
            <consortium name="US DOE Joint Genome Institute"/>
            <person name="Copeland A."/>
            <person name="Lucas S."/>
            <person name="Lapidus A."/>
            <person name="Glavina del Rio T."/>
            <person name="Dalin E."/>
            <person name="Tice H."/>
            <person name="Bruce D."/>
            <person name="Goodwin L."/>
            <person name="Pitluck S."/>
            <person name="LaButti K."/>
            <person name="Schmutz J."/>
            <person name="Larimer F."/>
            <person name="Land M."/>
            <person name="Hauser L."/>
            <person name="Kyrpides N."/>
            <person name="Mikhailova N."/>
            <person name="Dunfield P.F."/>
            <person name="Dedysh S.N."/>
            <person name="Liesack W."/>
            <person name="Saw J.H."/>
            <person name="Alam M."/>
            <person name="Chen Y."/>
            <person name="Murrell J.C."/>
            <person name="Richardson P."/>
        </authorList>
    </citation>
    <scope>NUCLEOTIDE SEQUENCE [LARGE SCALE GENOMIC DNA]</scope>
    <source>
        <strain evidence="7">ATCC 9039 / DSM 1715 / NCIMB 8712</strain>
        <plasmid evidence="6 7">pBIND01</plasmid>
    </source>
</reference>
<dbReference type="CDD" id="cd00799">
    <property type="entry name" value="INT_Cre_C"/>
    <property type="match status" value="1"/>
</dbReference>
<dbReference type="HOGENOM" id="CLU_047407_3_0_5"/>
<dbReference type="Pfam" id="PF00589">
    <property type="entry name" value="Phage_integrase"/>
    <property type="match status" value="1"/>
</dbReference>
<sequence>MRKSALPLPEKPLEAGTVPRLDALASILPGERREGLATQLTDEDVATLKHLVEIGMGANTLRALASDCAYLEAWAQAATGSPLPWPVPEALVLKFLAHHLWDPIRREIDPEHGMPEGVSAALRASGQLRVEGPHAPATVERRLASWRTLHRWRGLEGPFTSPTLRSAWRLAVRANPRPRQRKSAKAVTKDVLTELLKTCHGGRLVDLRDRALLLVAFASGGRRRSEVAGLRVEQLHEEAPVPADPLDPMSPRLPCLSIQLGRTKTSDADEDARVLLVGSPVEALRAWMKVAAITKGALFRPIDCWDNVAPCALTPQAVNQILKQRCAKAGLDPRLFSAHGLRSGYLTEAGRAGVSLPEAMQQSQHRSIQQAARYYNDAERRLGKAARILE</sequence>
<dbReference type="InterPro" id="IPR050090">
    <property type="entry name" value="Tyrosine_recombinase_XerCD"/>
</dbReference>
<keyword evidence="4" id="KW-0233">DNA recombination</keyword>
<gene>
    <name evidence="6" type="ordered locus">Bind_3773</name>
</gene>